<organism evidence="1 2">
    <name type="scientific">Haloquadratum walsbyi J07HQW1</name>
    <dbReference type="NCBI Taxonomy" id="1238424"/>
    <lineage>
        <taxon>Archaea</taxon>
        <taxon>Methanobacteriati</taxon>
        <taxon>Methanobacteriota</taxon>
        <taxon>Stenosarchaea group</taxon>
        <taxon>Halobacteria</taxon>
        <taxon>Halobacteriales</taxon>
        <taxon>Haloferacaceae</taxon>
        <taxon>Haloquadratum</taxon>
    </lineage>
</organism>
<reference evidence="1 2" key="1">
    <citation type="journal article" date="2013" name="PLoS ONE">
        <title>Assembly-driven community genomics of a hypersaline microbial ecosystem.</title>
        <authorList>
            <person name="Podell S."/>
            <person name="Ugalde J.A."/>
            <person name="Narasingarao P."/>
            <person name="Banfield J.F."/>
            <person name="Heidelberg K.B."/>
            <person name="Allen E.E."/>
        </authorList>
    </citation>
    <scope>NUCLEOTIDE SEQUENCE [LARGE SCALE GENOMIC DNA]</scope>
    <source>
        <strain evidence="2">J07HQW1</strain>
    </source>
</reference>
<dbReference type="HOGENOM" id="CLU_2930165_0_0_2"/>
<dbReference type="Proteomes" id="UP000030649">
    <property type="component" value="Unassembled WGS sequence"/>
</dbReference>
<protein>
    <submittedName>
        <fullName evidence="1">Uncharacterized protein</fullName>
    </submittedName>
</protein>
<evidence type="ECO:0000313" key="1">
    <source>
        <dbReference type="EMBL" id="ERG92170.1"/>
    </source>
</evidence>
<sequence>MYKSVYTFLLEHILVVLSSYKTRQVVSSNLNPSHTFSRPEISFRCHEVFPGLLKILTHPK</sequence>
<gene>
    <name evidence="1" type="ORF">J07HQW1_02205</name>
</gene>
<evidence type="ECO:0000313" key="2">
    <source>
        <dbReference type="Proteomes" id="UP000030649"/>
    </source>
</evidence>
<dbReference type="STRING" id="1238424.J07HQW1_02205"/>
<dbReference type="AlphaFoldDB" id="U1N690"/>
<accession>U1N690</accession>
<dbReference type="EMBL" id="KE356560">
    <property type="protein sequence ID" value="ERG92170.1"/>
    <property type="molecule type" value="Genomic_DNA"/>
</dbReference>
<name>U1N690_9EURY</name>
<proteinExistence type="predicted"/>